<dbReference type="AlphaFoldDB" id="A0A914RFD0"/>
<protein>
    <submittedName>
        <fullName evidence="2">YCII-related domain-containing protein</fullName>
    </submittedName>
</protein>
<evidence type="ECO:0000313" key="2">
    <source>
        <dbReference type="WBParaSite" id="PEQ_0000501501-mRNA-1"/>
    </source>
</evidence>
<keyword evidence="1" id="KW-1185">Reference proteome</keyword>
<dbReference type="WBParaSite" id="PEQ_0000501501-mRNA-1">
    <property type="protein sequence ID" value="PEQ_0000501501-mRNA-1"/>
    <property type="gene ID" value="PEQ_0000501501"/>
</dbReference>
<accession>A0A914RFD0</accession>
<proteinExistence type="predicted"/>
<dbReference type="Proteomes" id="UP000887564">
    <property type="component" value="Unplaced"/>
</dbReference>
<name>A0A914RFD0_PAREQ</name>
<organism evidence="1 2">
    <name type="scientific">Parascaris equorum</name>
    <name type="common">Equine roundworm</name>
    <dbReference type="NCBI Taxonomy" id="6256"/>
    <lineage>
        <taxon>Eukaryota</taxon>
        <taxon>Metazoa</taxon>
        <taxon>Ecdysozoa</taxon>
        <taxon>Nematoda</taxon>
        <taxon>Chromadorea</taxon>
        <taxon>Rhabditida</taxon>
        <taxon>Spirurina</taxon>
        <taxon>Ascaridomorpha</taxon>
        <taxon>Ascaridoidea</taxon>
        <taxon>Ascarididae</taxon>
        <taxon>Parascaris</taxon>
    </lineage>
</organism>
<evidence type="ECO:0000313" key="1">
    <source>
        <dbReference type="Proteomes" id="UP000887564"/>
    </source>
</evidence>
<reference evidence="2" key="1">
    <citation type="submission" date="2022-11" db="UniProtKB">
        <authorList>
            <consortium name="WormBaseParasite"/>
        </authorList>
    </citation>
    <scope>IDENTIFICATION</scope>
</reference>
<sequence>MFVWCCSTGIDGKDIARVSAFSKRHLEALEPGHRLVIGGFELEVQDEFHGEIECENLSGNSFALNYVADFERNRRLSVL</sequence>